<feature type="compositionally biased region" description="Polar residues" evidence="4">
    <location>
        <begin position="692"/>
        <end position="720"/>
    </location>
</feature>
<evidence type="ECO:0000256" key="4">
    <source>
        <dbReference type="SAM" id="MobiDB-lite"/>
    </source>
</evidence>
<feature type="compositionally biased region" description="Low complexity" evidence="4">
    <location>
        <begin position="629"/>
        <end position="638"/>
    </location>
</feature>
<organism evidence="6 7">
    <name type="scientific">Absidia repens</name>
    <dbReference type="NCBI Taxonomy" id="90262"/>
    <lineage>
        <taxon>Eukaryota</taxon>
        <taxon>Fungi</taxon>
        <taxon>Fungi incertae sedis</taxon>
        <taxon>Mucoromycota</taxon>
        <taxon>Mucoromycotina</taxon>
        <taxon>Mucoromycetes</taxon>
        <taxon>Mucorales</taxon>
        <taxon>Cunninghamellaceae</taxon>
        <taxon>Absidia</taxon>
    </lineage>
</organism>
<dbReference type="InterPro" id="IPR040182">
    <property type="entry name" value="ATG13"/>
</dbReference>
<comment type="caution">
    <text evidence="6">The sequence shown here is derived from an EMBL/GenBank/DDBJ whole genome shotgun (WGS) entry which is preliminary data.</text>
</comment>
<dbReference type="PANTHER" id="PTHR13430">
    <property type="match status" value="1"/>
</dbReference>
<dbReference type="InterPro" id="IPR018731">
    <property type="entry name" value="Atg13_N"/>
</dbReference>
<feature type="compositionally biased region" description="Low complexity" evidence="4">
    <location>
        <begin position="7"/>
        <end position="32"/>
    </location>
</feature>
<feature type="domain" description="Autophagy-related protein 13 N-terminal" evidence="5">
    <location>
        <begin position="42"/>
        <end position="276"/>
    </location>
</feature>
<reference evidence="6 7" key="1">
    <citation type="submission" date="2016-07" db="EMBL/GenBank/DDBJ databases">
        <title>Pervasive Adenine N6-methylation of Active Genes in Fungi.</title>
        <authorList>
            <consortium name="DOE Joint Genome Institute"/>
            <person name="Mondo S.J."/>
            <person name="Dannebaum R.O."/>
            <person name="Kuo R.C."/>
            <person name="Labutti K."/>
            <person name="Haridas S."/>
            <person name="Kuo A."/>
            <person name="Salamov A."/>
            <person name="Ahrendt S.R."/>
            <person name="Lipzen A."/>
            <person name="Sullivan W."/>
            <person name="Andreopoulos W.B."/>
            <person name="Clum A."/>
            <person name="Lindquist E."/>
            <person name="Daum C."/>
            <person name="Ramamoorthy G.K."/>
            <person name="Gryganskyi A."/>
            <person name="Culley D."/>
            <person name="Magnuson J.K."/>
            <person name="James T.Y."/>
            <person name="O'Malley M.A."/>
            <person name="Stajich J.E."/>
            <person name="Spatafora J.W."/>
            <person name="Visel A."/>
            <person name="Grigoriev I.V."/>
        </authorList>
    </citation>
    <scope>NUCLEOTIDE SEQUENCE [LARGE SCALE GENOMIC DNA]</scope>
    <source>
        <strain evidence="6 7">NRRL 1336</strain>
    </source>
</reference>
<accession>A0A1X2I9H9</accession>
<evidence type="ECO:0000259" key="5">
    <source>
        <dbReference type="Pfam" id="PF10033"/>
    </source>
</evidence>
<feature type="compositionally biased region" description="Low complexity" evidence="4">
    <location>
        <begin position="447"/>
        <end position="456"/>
    </location>
</feature>
<dbReference type="GO" id="GO:0000407">
    <property type="term" value="C:phagophore assembly site"/>
    <property type="evidence" value="ECO:0007669"/>
    <property type="project" value="TreeGrafter"/>
</dbReference>
<dbReference type="GO" id="GO:0034497">
    <property type="term" value="P:protein localization to phagophore assembly site"/>
    <property type="evidence" value="ECO:0007669"/>
    <property type="project" value="TreeGrafter"/>
</dbReference>
<feature type="compositionally biased region" description="Polar residues" evidence="4">
    <location>
        <begin position="341"/>
        <end position="359"/>
    </location>
</feature>
<feature type="region of interest" description="Disordered" evidence="4">
    <location>
        <begin position="955"/>
        <end position="998"/>
    </location>
</feature>
<protein>
    <recommendedName>
        <fullName evidence="3">Autophagy-related protein 13</fullName>
    </recommendedName>
</protein>
<evidence type="ECO:0000256" key="2">
    <source>
        <dbReference type="ARBA" id="ARBA00023006"/>
    </source>
</evidence>
<dbReference type="GO" id="GO:0000423">
    <property type="term" value="P:mitophagy"/>
    <property type="evidence" value="ECO:0007669"/>
    <property type="project" value="TreeGrafter"/>
</dbReference>
<feature type="compositionally biased region" description="Low complexity" evidence="4">
    <location>
        <begin position="960"/>
        <end position="977"/>
    </location>
</feature>
<dbReference type="Gene3D" id="3.30.900.10">
    <property type="entry name" value="HORMA domain"/>
    <property type="match status" value="1"/>
</dbReference>
<evidence type="ECO:0000313" key="6">
    <source>
        <dbReference type="EMBL" id="ORZ12262.1"/>
    </source>
</evidence>
<dbReference type="Proteomes" id="UP000193560">
    <property type="component" value="Unassembled WGS sequence"/>
</dbReference>
<feature type="compositionally biased region" description="Low complexity" evidence="4">
    <location>
        <begin position="400"/>
        <end position="427"/>
    </location>
</feature>
<feature type="region of interest" description="Disordered" evidence="4">
    <location>
        <begin position="615"/>
        <end position="720"/>
    </location>
</feature>
<feature type="compositionally biased region" description="Low complexity" evidence="4">
    <location>
        <begin position="834"/>
        <end position="857"/>
    </location>
</feature>
<feature type="compositionally biased region" description="Polar residues" evidence="4">
    <location>
        <begin position="373"/>
        <end position="388"/>
    </location>
</feature>
<feature type="region of interest" description="Disordered" evidence="4">
    <location>
        <begin position="834"/>
        <end position="868"/>
    </location>
</feature>
<evidence type="ECO:0000256" key="3">
    <source>
        <dbReference type="RuleBase" id="RU361214"/>
    </source>
</evidence>
<keyword evidence="2 3" id="KW-0072">Autophagy</keyword>
<dbReference type="GO" id="GO:1990316">
    <property type="term" value="C:Atg1/ULK1 kinase complex"/>
    <property type="evidence" value="ECO:0007669"/>
    <property type="project" value="InterPro"/>
</dbReference>
<name>A0A1X2I9H9_9FUNG</name>
<feature type="region of interest" description="Disordered" evidence="4">
    <location>
        <begin position="531"/>
        <end position="563"/>
    </location>
</feature>
<feature type="region of interest" description="Disordered" evidence="4">
    <location>
        <begin position="1"/>
        <end position="34"/>
    </location>
</feature>
<dbReference type="AlphaFoldDB" id="A0A1X2I9H9"/>
<feature type="region of interest" description="Disordered" evidence="4">
    <location>
        <begin position="749"/>
        <end position="817"/>
    </location>
</feature>
<dbReference type="InterPro" id="IPR036570">
    <property type="entry name" value="HORMA_dom_sf"/>
</dbReference>
<dbReference type="GO" id="GO:0005829">
    <property type="term" value="C:cytosol"/>
    <property type="evidence" value="ECO:0007669"/>
    <property type="project" value="TreeGrafter"/>
</dbReference>
<evidence type="ECO:0000256" key="1">
    <source>
        <dbReference type="ARBA" id="ARBA00005246"/>
    </source>
</evidence>
<dbReference type="EMBL" id="MCGE01000019">
    <property type="protein sequence ID" value="ORZ12262.1"/>
    <property type="molecule type" value="Genomic_DNA"/>
</dbReference>
<dbReference type="GO" id="GO:0034727">
    <property type="term" value="P:piecemeal microautophagy of the nucleus"/>
    <property type="evidence" value="ECO:0007669"/>
    <property type="project" value="TreeGrafter"/>
</dbReference>
<keyword evidence="7" id="KW-1185">Reference proteome</keyword>
<evidence type="ECO:0000313" key="7">
    <source>
        <dbReference type="Proteomes" id="UP000193560"/>
    </source>
</evidence>
<gene>
    <name evidence="6" type="ORF">BCR42DRAFT_79962</name>
</gene>
<comment type="similarity">
    <text evidence="1 3">Belongs to the ATG13 family. Fungi subfamily.</text>
</comment>
<proteinExistence type="inferred from homology"/>
<feature type="region of interest" description="Disordered" evidence="4">
    <location>
        <begin position="470"/>
        <end position="503"/>
    </location>
</feature>
<dbReference type="Pfam" id="PF10033">
    <property type="entry name" value="ATG13"/>
    <property type="match status" value="1"/>
</dbReference>
<dbReference type="PANTHER" id="PTHR13430:SF4">
    <property type="entry name" value="AUTOPHAGY-RELATED PROTEIN 13"/>
    <property type="match status" value="1"/>
</dbReference>
<feature type="region of interest" description="Disordered" evidence="4">
    <location>
        <begin position="329"/>
        <end position="456"/>
    </location>
</feature>
<dbReference type="OrthoDB" id="70161at2759"/>
<dbReference type="STRING" id="90262.A0A1X2I9H9"/>
<sequence>MKGPHQSSISSSPPLPSPATSSAPLPPSSSTSARNSKLDHIIQNFYTKTAQLIIQARFASDGLQSQKDRHRESKKLNKWFNIATEDIDLLRDELKYWRALATQSSNEEPPPMIINIYLDTSKLSQEQALIVVDDTLRRNRVDLNASQADTGAYGIKRILIESWVLTLNHPLPDFSVDLPNLYKRSIVFFRSLHSLVRLLPAYNLYRRQRKFNDDRDISIGYQFSSRNAPQHDEIPLDTSILDGDARNPTKSYTFTDITTPLGTFKLKVNYRRNCDFKVDDSEKDISARFVDMDEQFFTPTVAKYQQNYRTSPTRQRPSSMYDTKTSILSERAQTKEIHPISPTTSASTSNRYGYTTSDTSDPREIVQQRQRHSNIASRQSPRSSSPLNRDSRPQVEPVVSTSSSSSSRQTSIPAFSPFKSPSLSSSPQAENLLSGFKGASSVDKPKSSSGAESNSGSFGLKVEFSSSFDKYKGSPSRIDSGGTSMTRRWSRNSDHSSINLPSEMDDTDLEEFVRFVGVKQDLKLFQGRTSSTTSQLLDSTHQQHTSSPTSESSGSMGTSSYGTGSVYRSKKALSHFQNLRETHNTLSDSVTSSMMAMGSSVSDRDITTTNPLHEQQSEPMAIMSGGSPGSSSSSTGRSHQPVIPSPLHTEQHSASPVRIPRSLPPQLIHSPPRHDQDVSSGSTHNRHHSSQDRPANSSLAHISDTQPQKRQQSQRLTNPKYQQTITFSSYPQDRHHNDLRRFNIAANDIDINPYGDGHSDGDDEGTSDNRQIHGHRSKTTERGFSTTSDKDDYTYSMKGRQSRRYHGDSSNIDDDICSRGRDDRTSTMHEIITTSSQPTSTISKATSTSTIPTSSSTSGGGGVRTSILDDDDSLVFKMSELGGDPSMDSNSPPITSPILFNRPAITGSGQPMFTTKRLLETPTTTTTNLIRRTSSSDNIRNQQHVQSLPYQLDAINNTEGKGNSGSSSPSSNNSCKSEPATTTTSDPSKQHPPFFGRW</sequence>